<evidence type="ECO:0000256" key="1">
    <source>
        <dbReference type="SAM" id="Phobius"/>
    </source>
</evidence>
<gene>
    <name evidence="2" type="ORF">SAMN02745146_2894</name>
</gene>
<dbReference type="RefSeq" id="WP_084539041.1">
    <property type="nucleotide sequence ID" value="NZ_FQYN01000006.1"/>
</dbReference>
<dbReference type="InterPro" id="IPR018650">
    <property type="entry name" value="STSV1_Orf64"/>
</dbReference>
<feature type="transmembrane region" description="Helical" evidence="1">
    <location>
        <begin position="18"/>
        <end position="36"/>
    </location>
</feature>
<dbReference type="OrthoDB" id="866547at2"/>
<name>A0A1M6IM18_9BACT</name>
<keyword evidence="1" id="KW-1133">Transmembrane helix</keyword>
<dbReference type="Proteomes" id="UP000184418">
    <property type="component" value="Unassembled WGS sequence"/>
</dbReference>
<proteinExistence type="predicted"/>
<evidence type="ECO:0000313" key="3">
    <source>
        <dbReference type="Proteomes" id="UP000184418"/>
    </source>
</evidence>
<feature type="transmembrane region" description="Helical" evidence="1">
    <location>
        <begin position="89"/>
        <end position="114"/>
    </location>
</feature>
<dbReference type="STRING" id="1121955.SAMN02745146_2894"/>
<accession>A0A1M6IM18</accession>
<reference evidence="2 3" key="1">
    <citation type="submission" date="2016-11" db="EMBL/GenBank/DDBJ databases">
        <authorList>
            <person name="Jaros S."/>
            <person name="Januszkiewicz K."/>
            <person name="Wedrychowicz H."/>
        </authorList>
    </citation>
    <scope>NUCLEOTIDE SEQUENCE [LARGE SCALE GENOMIC DNA]</scope>
    <source>
        <strain evidence="2 3">DSM 21074</strain>
    </source>
</reference>
<evidence type="ECO:0000313" key="2">
    <source>
        <dbReference type="EMBL" id="SHJ35484.1"/>
    </source>
</evidence>
<sequence>MNLPAIFRTGQVRRPARWVAAALAFFGLSYALLSLYNHYAFRTYAYDLGIFNQALWDYAHWRWSASSIMRYNNLLGDHLMLAQLLWSPLYWVLGSYSLLVVQIGAVLLGGYGAYRVHQLRSGGAQTGAALALLVQFLSIWGIFSALAFDYHDNVVAAMLLPWLFYFFEQNRRVPTMLLFGGLLLTKEGVALWLVFVALGLAVLHRHQRPRVLLALGLAGLAAVYFLVAVRFVIPVLSEGRAFYHQRNYVALGSTPGELLRHLTQPAYLARLLFANHLANEPIGDYVKLELHLMVLLAGGYALLRRPAYLLMLLPIYAQKLFSAQFVHWGLNAQYSIEFVPILNLALGHWLLQAAPPRAARLGALAALVTLAATLVSMEVRVSEWYDKSAAQFYMPRHYRRGFDVAAVHRGLQLIPADVPVSASSPLVPHLAFRPFIYLFPDATDADYLAVLRDDNPYPFPSNDALEQRLTDYQRSGQWQVVHDQRPLLILRRTGPARPPQRRYFPQRITDLPDSLRYK</sequence>
<keyword evidence="1" id="KW-0472">Membrane</keyword>
<keyword evidence="1" id="KW-0812">Transmembrane</keyword>
<feature type="transmembrane region" description="Helical" evidence="1">
    <location>
        <begin position="176"/>
        <end position="200"/>
    </location>
</feature>
<dbReference type="AlphaFoldDB" id="A0A1M6IM18"/>
<organism evidence="2 3">
    <name type="scientific">Hymenobacter daecheongensis DSM 21074</name>
    <dbReference type="NCBI Taxonomy" id="1121955"/>
    <lineage>
        <taxon>Bacteria</taxon>
        <taxon>Pseudomonadati</taxon>
        <taxon>Bacteroidota</taxon>
        <taxon>Cytophagia</taxon>
        <taxon>Cytophagales</taxon>
        <taxon>Hymenobacteraceae</taxon>
        <taxon>Hymenobacter</taxon>
    </lineage>
</organism>
<dbReference type="EMBL" id="FQYN01000006">
    <property type="protein sequence ID" value="SHJ35484.1"/>
    <property type="molecule type" value="Genomic_DNA"/>
</dbReference>
<feature type="transmembrane region" description="Helical" evidence="1">
    <location>
        <begin position="126"/>
        <end position="148"/>
    </location>
</feature>
<dbReference type="Pfam" id="PF09852">
    <property type="entry name" value="DUF2079"/>
    <property type="match status" value="1"/>
</dbReference>
<protein>
    <submittedName>
        <fullName evidence="2">Predicted membrane protein</fullName>
    </submittedName>
</protein>
<feature type="transmembrane region" description="Helical" evidence="1">
    <location>
        <begin position="212"/>
        <end position="233"/>
    </location>
</feature>
<keyword evidence="3" id="KW-1185">Reference proteome</keyword>